<dbReference type="Proteomes" id="UP000568664">
    <property type="component" value="Unassembled WGS sequence"/>
</dbReference>
<name>A0A7Y0LFA4_9GAMM</name>
<keyword evidence="3 5" id="KW-1133">Transmembrane helix</keyword>
<dbReference type="AlphaFoldDB" id="A0A7Y0LFA4"/>
<reference evidence="6 7" key="1">
    <citation type="submission" date="2020-04" db="EMBL/GenBank/DDBJ databases">
        <title>Thalassotalea sp. M1531, isolated from the surface of marine red alga.</title>
        <authorList>
            <person name="Pang L."/>
            <person name="Lu D.-C."/>
        </authorList>
    </citation>
    <scope>NUCLEOTIDE SEQUENCE [LARGE SCALE GENOMIC DNA]</scope>
    <source>
        <strain evidence="6 7">M1531</strain>
    </source>
</reference>
<organism evidence="6 7">
    <name type="scientific">Thalassotalea algicola</name>
    <dbReference type="NCBI Taxonomy" id="2716224"/>
    <lineage>
        <taxon>Bacteria</taxon>
        <taxon>Pseudomonadati</taxon>
        <taxon>Pseudomonadota</taxon>
        <taxon>Gammaproteobacteria</taxon>
        <taxon>Alteromonadales</taxon>
        <taxon>Colwelliaceae</taxon>
        <taxon>Thalassotalea</taxon>
    </lineage>
</organism>
<sequence>MKYSKSENKIIQDSYKYITHWKWHRYALTTLLFILLALGIYLIFHNDYGIFAGFIGGSFGILLSYLIQNWSVPKKEALIVKLVKNQKST</sequence>
<comment type="subcellular location">
    <subcellularLocation>
        <location evidence="1">Membrane</location>
        <topology evidence="1">Multi-pass membrane protein</topology>
    </subcellularLocation>
</comment>
<gene>
    <name evidence="6" type="ORF">HII17_18110</name>
</gene>
<dbReference type="InterPro" id="IPR035952">
    <property type="entry name" value="Rhomboid-like_sf"/>
</dbReference>
<accession>A0A7Y0LFA4</accession>
<comment type="caution">
    <text evidence="6">The sequence shown here is derived from an EMBL/GenBank/DDBJ whole genome shotgun (WGS) entry which is preliminary data.</text>
</comment>
<evidence type="ECO:0000256" key="3">
    <source>
        <dbReference type="ARBA" id="ARBA00022989"/>
    </source>
</evidence>
<evidence type="ECO:0000313" key="6">
    <source>
        <dbReference type="EMBL" id="NMP33465.1"/>
    </source>
</evidence>
<dbReference type="GO" id="GO:0016020">
    <property type="term" value="C:membrane"/>
    <property type="evidence" value="ECO:0007669"/>
    <property type="project" value="UniProtKB-SubCell"/>
</dbReference>
<evidence type="ECO:0000256" key="1">
    <source>
        <dbReference type="ARBA" id="ARBA00004141"/>
    </source>
</evidence>
<dbReference type="RefSeq" id="WP_169076784.1">
    <property type="nucleotide sequence ID" value="NZ_JABBXH010000009.1"/>
</dbReference>
<proteinExistence type="predicted"/>
<dbReference type="EMBL" id="JABBXH010000009">
    <property type="protein sequence ID" value="NMP33465.1"/>
    <property type="molecule type" value="Genomic_DNA"/>
</dbReference>
<feature type="transmembrane region" description="Helical" evidence="5">
    <location>
        <begin position="50"/>
        <end position="67"/>
    </location>
</feature>
<evidence type="ECO:0000256" key="4">
    <source>
        <dbReference type="ARBA" id="ARBA00023136"/>
    </source>
</evidence>
<evidence type="ECO:0000256" key="5">
    <source>
        <dbReference type="SAM" id="Phobius"/>
    </source>
</evidence>
<protein>
    <submittedName>
        <fullName evidence="6">Uncharacterized protein</fullName>
    </submittedName>
</protein>
<keyword evidence="7" id="KW-1185">Reference proteome</keyword>
<keyword evidence="2 5" id="KW-0812">Transmembrane</keyword>
<evidence type="ECO:0000256" key="2">
    <source>
        <dbReference type="ARBA" id="ARBA00022692"/>
    </source>
</evidence>
<keyword evidence="4 5" id="KW-0472">Membrane</keyword>
<feature type="transmembrane region" description="Helical" evidence="5">
    <location>
        <begin position="26"/>
        <end position="44"/>
    </location>
</feature>
<dbReference type="SUPFAM" id="SSF144091">
    <property type="entry name" value="Rhomboid-like"/>
    <property type="match status" value="1"/>
</dbReference>
<evidence type="ECO:0000313" key="7">
    <source>
        <dbReference type="Proteomes" id="UP000568664"/>
    </source>
</evidence>